<organism evidence="2 3">
    <name type="scientific">Liquidambar formosana</name>
    <name type="common">Formosan gum</name>
    <dbReference type="NCBI Taxonomy" id="63359"/>
    <lineage>
        <taxon>Eukaryota</taxon>
        <taxon>Viridiplantae</taxon>
        <taxon>Streptophyta</taxon>
        <taxon>Embryophyta</taxon>
        <taxon>Tracheophyta</taxon>
        <taxon>Spermatophyta</taxon>
        <taxon>Magnoliopsida</taxon>
        <taxon>eudicotyledons</taxon>
        <taxon>Gunneridae</taxon>
        <taxon>Pentapetalae</taxon>
        <taxon>Saxifragales</taxon>
        <taxon>Altingiaceae</taxon>
        <taxon>Liquidambar</taxon>
    </lineage>
</organism>
<sequence length="213" mass="23040">MKEEVDATLIKRGATFNQQIHNSMSMAAESELRHHSLTMGNLAMMEAAIYVLEGASKSPESLQMPPASASEVRVDGDVHPGDVHPEEALTLGNLGFQRVANLEQQLAYEEGDVEANHTSNLMQSDKIETSTTSVVILKPSSVVLIKFGCVGIAPMDENSQTGQREVNGPQVDNEEEEIGPHLEGCIKDLTELNNSGRSGAIVNRQAQSRPGYN</sequence>
<dbReference type="AlphaFoldDB" id="A0AAP0RVP7"/>
<comment type="caution">
    <text evidence="2">The sequence shown here is derived from an EMBL/GenBank/DDBJ whole genome shotgun (WGS) entry which is preliminary data.</text>
</comment>
<dbReference type="Proteomes" id="UP001415857">
    <property type="component" value="Unassembled WGS sequence"/>
</dbReference>
<feature type="region of interest" description="Disordered" evidence="1">
    <location>
        <begin position="156"/>
        <end position="175"/>
    </location>
</feature>
<evidence type="ECO:0000313" key="2">
    <source>
        <dbReference type="EMBL" id="KAK9285993.1"/>
    </source>
</evidence>
<protein>
    <submittedName>
        <fullName evidence="2">Uncharacterized protein</fullName>
    </submittedName>
</protein>
<name>A0AAP0RVP7_LIQFO</name>
<proteinExistence type="predicted"/>
<gene>
    <name evidence="2" type="ORF">L1049_025196</name>
</gene>
<evidence type="ECO:0000256" key="1">
    <source>
        <dbReference type="SAM" id="MobiDB-lite"/>
    </source>
</evidence>
<dbReference type="EMBL" id="JBBPBK010000005">
    <property type="protein sequence ID" value="KAK9285993.1"/>
    <property type="molecule type" value="Genomic_DNA"/>
</dbReference>
<accession>A0AAP0RVP7</accession>
<reference evidence="2 3" key="1">
    <citation type="journal article" date="2024" name="Plant J.">
        <title>Genome sequences and population genomics reveal climatic adaptation and genomic divergence between two closely related sweetgum species.</title>
        <authorList>
            <person name="Xu W.Q."/>
            <person name="Ren C.Q."/>
            <person name="Zhang X.Y."/>
            <person name="Comes H.P."/>
            <person name="Liu X.H."/>
            <person name="Li Y.G."/>
            <person name="Kettle C.J."/>
            <person name="Jalonen R."/>
            <person name="Gaisberger H."/>
            <person name="Ma Y.Z."/>
            <person name="Qiu Y.X."/>
        </authorList>
    </citation>
    <scope>NUCLEOTIDE SEQUENCE [LARGE SCALE GENOMIC DNA]</scope>
    <source>
        <strain evidence="2">Hangzhou</strain>
    </source>
</reference>
<evidence type="ECO:0000313" key="3">
    <source>
        <dbReference type="Proteomes" id="UP001415857"/>
    </source>
</evidence>
<keyword evidence="3" id="KW-1185">Reference proteome</keyword>